<dbReference type="PROSITE" id="PS51063">
    <property type="entry name" value="HTH_CRP_2"/>
    <property type="match status" value="1"/>
</dbReference>
<dbReference type="Gene3D" id="1.10.10.10">
    <property type="entry name" value="Winged helix-like DNA-binding domain superfamily/Winged helix DNA-binding domain"/>
    <property type="match status" value="1"/>
</dbReference>
<dbReference type="InterPro" id="IPR012318">
    <property type="entry name" value="HTH_CRP"/>
</dbReference>
<dbReference type="Pfam" id="PF13545">
    <property type="entry name" value="HTH_Crp_2"/>
    <property type="match status" value="1"/>
</dbReference>
<dbReference type="Gene3D" id="2.60.120.10">
    <property type="entry name" value="Jelly Rolls"/>
    <property type="match status" value="1"/>
</dbReference>
<dbReference type="Pfam" id="PF00027">
    <property type="entry name" value="cNMP_binding"/>
    <property type="match status" value="1"/>
</dbReference>
<evidence type="ECO:0000256" key="3">
    <source>
        <dbReference type="ARBA" id="ARBA00023163"/>
    </source>
</evidence>
<keyword evidence="2" id="KW-0238">DNA-binding</keyword>
<dbReference type="EMBL" id="JAELYA010000004">
    <property type="protein sequence ID" value="MBO3276176.1"/>
    <property type="molecule type" value="Genomic_DNA"/>
</dbReference>
<dbReference type="InterPro" id="IPR018490">
    <property type="entry name" value="cNMP-bd_dom_sf"/>
</dbReference>
<dbReference type="CDD" id="cd00038">
    <property type="entry name" value="CAP_ED"/>
    <property type="match status" value="1"/>
</dbReference>
<dbReference type="PANTHER" id="PTHR24567">
    <property type="entry name" value="CRP FAMILY TRANSCRIPTIONAL REGULATORY PROTEIN"/>
    <property type="match status" value="1"/>
</dbReference>
<sequence length="231" mass="25299">MSEAISFIPRISNGRWFRALPDGLRDALGEFAVVRRLPAGQCLFSRGDAPCGLYCVVEGAVRIGVVGANGKEALLGLIEPPNWFGEICLFDGQARTHDAFAERPTTLLQIPQAALLRLLDQHPEYWRELGLLMSHKLRMLFGVLEAHSLLPAAPRLARRLLLIAEGYGGASIGRRELNLPQEQLASMLSLSRQTTNQILKELEARGILRLGYGTIEIVDHAGLCDAAQNPG</sequence>
<evidence type="ECO:0000313" key="7">
    <source>
        <dbReference type="Proteomes" id="UP000669060"/>
    </source>
</evidence>
<evidence type="ECO:0000256" key="2">
    <source>
        <dbReference type="ARBA" id="ARBA00023125"/>
    </source>
</evidence>
<accession>A0ABS3TR81</accession>
<name>A0ABS3TR81_9PSED</name>
<evidence type="ECO:0000313" key="6">
    <source>
        <dbReference type="EMBL" id="MBO3276176.1"/>
    </source>
</evidence>
<dbReference type="PANTHER" id="PTHR24567:SF74">
    <property type="entry name" value="HTH-TYPE TRANSCRIPTIONAL REGULATOR ARCR"/>
    <property type="match status" value="1"/>
</dbReference>
<protein>
    <submittedName>
        <fullName evidence="6">Crp/Fnr family transcriptional regulator</fullName>
    </submittedName>
</protein>
<dbReference type="InterPro" id="IPR014710">
    <property type="entry name" value="RmlC-like_jellyroll"/>
</dbReference>
<dbReference type="InterPro" id="IPR000595">
    <property type="entry name" value="cNMP-bd_dom"/>
</dbReference>
<dbReference type="InterPro" id="IPR036390">
    <property type="entry name" value="WH_DNA-bd_sf"/>
</dbReference>
<dbReference type="PROSITE" id="PS50042">
    <property type="entry name" value="CNMP_BINDING_3"/>
    <property type="match status" value="1"/>
</dbReference>
<dbReference type="InterPro" id="IPR050397">
    <property type="entry name" value="Env_Response_Regulators"/>
</dbReference>
<dbReference type="SMART" id="SM00419">
    <property type="entry name" value="HTH_CRP"/>
    <property type="match status" value="1"/>
</dbReference>
<keyword evidence="1" id="KW-0805">Transcription regulation</keyword>
<evidence type="ECO:0000256" key="1">
    <source>
        <dbReference type="ARBA" id="ARBA00023015"/>
    </source>
</evidence>
<keyword evidence="7" id="KW-1185">Reference proteome</keyword>
<proteinExistence type="predicted"/>
<dbReference type="SMART" id="SM00100">
    <property type="entry name" value="cNMP"/>
    <property type="match status" value="1"/>
</dbReference>
<keyword evidence="3" id="KW-0804">Transcription</keyword>
<evidence type="ECO:0000259" key="5">
    <source>
        <dbReference type="PROSITE" id="PS51063"/>
    </source>
</evidence>
<dbReference type="SUPFAM" id="SSF46785">
    <property type="entry name" value="Winged helix' DNA-binding domain"/>
    <property type="match status" value="1"/>
</dbReference>
<feature type="domain" description="Cyclic nucleotide-binding" evidence="4">
    <location>
        <begin position="16"/>
        <end position="119"/>
    </location>
</feature>
<reference evidence="6 7" key="1">
    <citation type="submission" date="2020-12" db="EMBL/GenBank/DDBJ databases">
        <title>Pseudomonas schmalbachii sp. nov. isolated from millipede gut.</title>
        <authorList>
            <person name="Shelomi M."/>
        </authorList>
    </citation>
    <scope>NUCLEOTIDE SEQUENCE [LARGE SCALE GENOMIC DNA]</scope>
    <source>
        <strain evidence="6 7">Milli4</strain>
    </source>
</reference>
<dbReference type="InterPro" id="IPR036388">
    <property type="entry name" value="WH-like_DNA-bd_sf"/>
</dbReference>
<comment type="caution">
    <text evidence="6">The sequence shown here is derived from an EMBL/GenBank/DDBJ whole genome shotgun (WGS) entry which is preliminary data.</text>
</comment>
<dbReference type="Proteomes" id="UP000669060">
    <property type="component" value="Unassembled WGS sequence"/>
</dbReference>
<organism evidence="6 7">
    <name type="scientific">Pseudomonas schmalbachii</name>
    <dbReference type="NCBI Taxonomy" id="2816993"/>
    <lineage>
        <taxon>Bacteria</taxon>
        <taxon>Pseudomonadati</taxon>
        <taxon>Pseudomonadota</taxon>
        <taxon>Gammaproteobacteria</taxon>
        <taxon>Pseudomonadales</taxon>
        <taxon>Pseudomonadaceae</taxon>
        <taxon>Pseudomonas</taxon>
    </lineage>
</organism>
<dbReference type="SUPFAM" id="SSF51206">
    <property type="entry name" value="cAMP-binding domain-like"/>
    <property type="match status" value="1"/>
</dbReference>
<evidence type="ECO:0000259" key="4">
    <source>
        <dbReference type="PROSITE" id="PS50042"/>
    </source>
</evidence>
<dbReference type="RefSeq" id="WP_208314194.1">
    <property type="nucleotide sequence ID" value="NZ_JAELYA010000004.1"/>
</dbReference>
<feature type="domain" description="HTH crp-type" evidence="5">
    <location>
        <begin position="150"/>
        <end position="221"/>
    </location>
</feature>
<gene>
    <name evidence="6" type="ORF">JFY56_13145</name>
</gene>